<sequence length="153" mass="16903">NTTAGLIMRSNNLKSHLIRPGKRLKVSTAKFSVIIDKSQNSLALKADENIFKVYPVATGKYNSTPTGTFKIVEKLKEPDWYKEGEGVIAANSPENILGTRWLGLSEPQYGIHGGATTKDLETQVTNGCIRMTNREVEELFIILPRGVEVTIVD</sequence>
<name>X1DH75_9ZZZZ</name>
<dbReference type="GO" id="GO:0071555">
    <property type="term" value="P:cell wall organization"/>
    <property type="evidence" value="ECO:0007669"/>
    <property type="project" value="UniProtKB-KW"/>
</dbReference>
<reference evidence="10" key="1">
    <citation type="journal article" date="2014" name="Front. Microbiol.">
        <title>High frequency of phylogenetically diverse reductive dehalogenase-homologous genes in deep subseafloor sedimentary metagenomes.</title>
        <authorList>
            <person name="Kawai M."/>
            <person name="Futagami T."/>
            <person name="Toyoda A."/>
            <person name="Takaki Y."/>
            <person name="Nishi S."/>
            <person name="Hori S."/>
            <person name="Arai W."/>
            <person name="Tsubouchi T."/>
            <person name="Morono Y."/>
            <person name="Uchiyama I."/>
            <person name="Ito T."/>
            <person name="Fujiyama A."/>
            <person name="Inagaki F."/>
            <person name="Takami H."/>
        </authorList>
    </citation>
    <scope>NUCLEOTIDE SEQUENCE</scope>
    <source>
        <strain evidence="10">Expedition CK06-06</strain>
    </source>
</reference>
<dbReference type="UniPathway" id="UPA00219"/>
<dbReference type="GO" id="GO:0016757">
    <property type="term" value="F:glycosyltransferase activity"/>
    <property type="evidence" value="ECO:0007669"/>
    <property type="project" value="UniProtKB-KW"/>
</dbReference>
<dbReference type="SUPFAM" id="SSF141523">
    <property type="entry name" value="L,D-transpeptidase catalytic domain-like"/>
    <property type="match status" value="1"/>
</dbReference>
<dbReference type="EMBL" id="BART01037444">
    <property type="protein sequence ID" value="GAH07645.1"/>
    <property type="molecule type" value="Genomic_DNA"/>
</dbReference>
<dbReference type="GO" id="GO:0005576">
    <property type="term" value="C:extracellular region"/>
    <property type="evidence" value="ECO:0007669"/>
    <property type="project" value="TreeGrafter"/>
</dbReference>
<keyword evidence="8" id="KW-0961">Cell wall biogenesis/degradation</keyword>
<dbReference type="GO" id="GO:0008360">
    <property type="term" value="P:regulation of cell shape"/>
    <property type="evidence" value="ECO:0007669"/>
    <property type="project" value="UniProtKB-KW"/>
</dbReference>
<keyword evidence="4" id="KW-0808">Transferase</keyword>
<comment type="pathway">
    <text evidence="1">Cell wall biogenesis; peptidoglycan biosynthesis.</text>
</comment>
<organism evidence="10">
    <name type="scientific">marine sediment metagenome</name>
    <dbReference type="NCBI Taxonomy" id="412755"/>
    <lineage>
        <taxon>unclassified sequences</taxon>
        <taxon>metagenomes</taxon>
        <taxon>ecological metagenomes</taxon>
    </lineage>
</organism>
<evidence type="ECO:0000259" key="9">
    <source>
        <dbReference type="PROSITE" id="PS52029"/>
    </source>
</evidence>
<accession>X1DH75</accession>
<feature type="domain" description="L,D-TPase catalytic" evidence="9">
    <location>
        <begin position="31"/>
        <end position="152"/>
    </location>
</feature>
<proteinExistence type="inferred from homology"/>
<dbReference type="PANTHER" id="PTHR30582">
    <property type="entry name" value="L,D-TRANSPEPTIDASE"/>
    <property type="match status" value="1"/>
</dbReference>
<evidence type="ECO:0000256" key="4">
    <source>
        <dbReference type="ARBA" id="ARBA00022679"/>
    </source>
</evidence>
<protein>
    <recommendedName>
        <fullName evidence="9">L,D-TPase catalytic domain-containing protein</fullName>
    </recommendedName>
</protein>
<evidence type="ECO:0000256" key="2">
    <source>
        <dbReference type="ARBA" id="ARBA00005992"/>
    </source>
</evidence>
<evidence type="ECO:0000256" key="6">
    <source>
        <dbReference type="ARBA" id="ARBA00022960"/>
    </source>
</evidence>
<comment type="similarity">
    <text evidence="2">Belongs to the YkuD family.</text>
</comment>
<evidence type="ECO:0000256" key="5">
    <source>
        <dbReference type="ARBA" id="ARBA00022801"/>
    </source>
</evidence>
<dbReference type="GO" id="GO:0018104">
    <property type="term" value="P:peptidoglycan-protein cross-linking"/>
    <property type="evidence" value="ECO:0007669"/>
    <property type="project" value="TreeGrafter"/>
</dbReference>
<evidence type="ECO:0000256" key="7">
    <source>
        <dbReference type="ARBA" id="ARBA00022984"/>
    </source>
</evidence>
<evidence type="ECO:0000256" key="1">
    <source>
        <dbReference type="ARBA" id="ARBA00004752"/>
    </source>
</evidence>
<feature type="non-terminal residue" evidence="10">
    <location>
        <position position="1"/>
    </location>
</feature>
<dbReference type="InterPro" id="IPR005490">
    <property type="entry name" value="LD_TPept_cat_dom"/>
</dbReference>
<gene>
    <name evidence="10" type="ORF">S01H4_62647</name>
</gene>
<dbReference type="PANTHER" id="PTHR30582:SF24">
    <property type="entry name" value="L,D-TRANSPEPTIDASE ERFK_SRFK-RELATED"/>
    <property type="match status" value="1"/>
</dbReference>
<comment type="caution">
    <text evidence="10">The sequence shown here is derived from an EMBL/GenBank/DDBJ whole genome shotgun (WGS) entry which is preliminary data.</text>
</comment>
<dbReference type="PROSITE" id="PS52029">
    <property type="entry name" value="LD_TPASE"/>
    <property type="match status" value="1"/>
</dbReference>
<evidence type="ECO:0000256" key="3">
    <source>
        <dbReference type="ARBA" id="ARBA00022676"/>
    </source>
</evidence>
<evidence type="ECO:0000256" key="8">
    <source>
        <dbReference type="ARBA" id="ARBA00023316"/>
    </source>
</evidence>
<dbReference type="InterPro" id="IPR038063">
    <property type="entry name" value="Transpep_catalytic_dom"/>
</dbReference>
<dbReference type="AlphaFoldDB" id="X1DH75"/>
<keyword evidence="3" id="KW-0328">Glycosyltransferase</keyword>
<keyword evidence="5" id="KW-0378">Hydrolase</keyword>
<dbReference type="InterPro" id="IPR050979">
    <property type="entry name" value="LD-transpeptidase"/>
</dbReference>
<keyword evidence="7" id="KW-0573">Peptidoglycan synthesis</keyword>
<dbReference type="GO" id="GO:0071972">
    <property type="term" value="F:peptidoglycan L,D-transpeptidase activity"/>
    <property type="evidence" value="ECO:0007669"/>
    <property type="project" value="TreeGrafter"/>
</dbReference>
<evidence type="ECO:0000313" key="10">
    <source>
        <dbReference type="EMBL" id="GAH07645.1"/>
    </source>
</evidence>
<feature type="non-terminal residue" evidence="10">
    <location>
        <position position="153"/>
    </location>
</feature>
<dbReference type="Gene3D" id="2.40.440.10">
    <property type="entry name" value="L,D-transpeptidase catalytic domain-like"/>
    <property type="match status" value="1"/>
</dbReference>
<dbReference type="Pfam" id="PF03734">
    <property type="entry name" value="YkuD"/>
    <property type="match status" value="1"/>
</dbReference>
<dbReference type="CDD" id="cd16913">
    <property type="entry name" value="YkuD_like"/>
    <property type="match status" value="1"/>
</dbReference>
<keyword evidence="6" id="KW-0133">Cell shape</keyword>